<dbReference type="InterPro" id="IPR036388">
    <property type="entry name" value="WH-like_DNA-bd_sf"/>
</dbReference>
<dbReference type="SUPFAM" id="SSF46785">
    <property type="entry name" value="Winged helix' DNA-binding domain"/>
    <property type="match status" value="1"/>
</dbReference>
<evidence type="ECO:0000256" key="4">
    <source>
        <dbReference type="ARBA" id="ARBA00023163"/>
    </source>
</evidence>
<dbReference type="Pfam" id="PF03965">
    <property type="entry name" value="Penicillinase_R"/>
    <property type="match status" value="1"/>
</dbReference>
<evidence type="ECO:0000313" key="6">
    <source>
        <dbReference type="Proteomes" id="UP000198346"/>
    </source>
</evidence>
<evidence type="ECO:0000313" key="5">
    <source>
        <dbReference type="EMBL" id="SNT68384.1"/>
    </source>
</evidence>
<dbReference type="GO" id="GO:0045892">
    <property type="term" value="P:negative regulation of DNA-templated transcription"/>
    <property type="evidence" value="ECO:0007669"/>
    <property type="project" value="InterPro"/>
</dbReference>
<dbReference type="InterPro" id="IPR005650">
    <property type="entry name" value="BlaI_family"/>
</dbReference>
<gene>
    <name evidence="5" type="ORF">SAMN06297382_0886</name>
</gene>
<dbReference type="Proteomes" id="UP000198346">
    <property type="component" value="Unassembled WGS sequence"/>
</dbReference>
<dbReference type="EMBL" id="FZQA01000001">
    <property type="protein sequence ID" value="SNT68384.1"/>
    <property type="molecule type" value="Genomic_DNA"/>
</dbReference>
<keyword evidence="6" id="KW-1185">Reference proteome</keyword>
<evidence type="ECO:0000256" key="1">
    <source>
        <dbReference type="ARBA" id="ARBA00011046"/>
    </source>
</evidence>
<dbReference type="Gene3D" id="1.10.10.10">
    <property type="entry name" value="Winged helix-like DNA-binding domain superfamily/Winged helix DNA-binding domain"/>
    <property type="match status" value="1"/>
</dbReference>
<dbReference type="InterPro" id="IPR036390">
    <property type="entry name" value="WH_DNA-bd_sf"/>
</dbReference>
<keyword evidence="2" id="KW-0805">Transcription regulation</keyword>
<organism evidence="5 6">
    <name type="scientific">Amphiplicatus metriothermophilus</name>
    <dbReference type="NCBI Taxonomy" id="1519374"/>
    <lineage>
        <taxon>Bacteria</taxon>
        <taxon>Pseudomonadati</taxon>
        <taxon>Pseudomonadota</taxon>
        <taxon>Alphaproteobacteria</taxon>
        <taxon>Parvularculales</taxon>
        <taxon>Parvularculaceae</taxon>
        <taxon>Amphiplicatus</taxon>
    </lineage>
</organism>
<dbReference type="AlphaFoldDB" id="A0A239PMP1"/>
<name>A0A239PMP1_9PROT</name>
<keyword evidence="3" id="KW-0238">DNA-binding</keyword>
<dbReference type="RefSeq" id="WP_089411332.1">
    <property type="nucleotide sequence ID" value="NZ_FZQA01000001.1"/>
</dbReference>
<accession>A0A239PMP1</accession>
<reference evidence="5 6" key="1">
    <citation type="submission" date="2017-07" db="EMBL/GenBank/DDBJ databases">
        <authorList>
            <person name="Sun Z.S."/>
            <person name="Albrecht U."/>
            <person name="Echele G."/>
            <person name="Lee C.C."/>
        </authorList>
    </citation>
    <scope>NUCLEOTIDE SEQUENCE [LARGE SCALE GENOMIC DNA]</scope>
    <source>
        <strain evidence="5 6">CGMCC 1.12710</strain>
    </source>
</reference>
<sequence length="137" mass="15332">MRPATPQDGHVQPTRPELEILKLLWRRKALTARAVADELAEPLGWSYSTLRTVLERMVDKGLLTRRPADGANVYAAAIGKVALLGRMIQDFSSRVLELDAAPSAVYFAQSKLLTEDELEELEKMLRDGQARDGETRK</sequence>
<evidence type="ECO:0000256" key="3">
    <source>
        <dbReference type="ARBA" id="ARBA00023125"/>
    </source>
</evidence>
<dbReference type="PIRSF" id="PIRSF019455">
    <property type="entry name" value="CopR_AtkY"/>
    <property type="match status" value="1"/>
</dbReference>
<protein>
    <submittedName>
        <fullName evidence="5">Predicted transcriptional regulator</fullName>
    </submittedName>
</protein>
<dbReference type="OrthoDB" id="279010at2"/>
<evidence type="ECO:0000256" key="2">
    <source>
        <dbReference type="ARBA" id="ARBA00023015"/>
    </source>
</evidence>
<comment type="similarity">
    <text evidence="1">Belongs to the BlaI transcriptional regulatory family.</text>
</comment>
<dbReference type="GO" id="GO:0003677">
    <property type="term" value="F:DNA binding"/>
    <property type="evidence" value="ECO:0007669"/>
    <property type="project" value="UniProtKB-KW"/>
</dbReference>
<proteinExistence type="inferred from homology"/>
<keyword evidence="4" id="KW-0804">Transcription</keyword>